<dbReference type="Pfam" id="PF01060">
    <property type="entry name" value="TTR-52"/>
    <property type="match status" value="1"/>
</dbReference>
<dbReference type="GO" id="GO:0009986">
    <property type="term" value="C:cell surface"/>
    <property type="evidence" value="ECO:0007669"/>
    <property type="project" value="InterPro"/>
</dbReference>
<dbReference type="OrthoDB" id="5776533at2759"/>
<comment type="subcellular location">
    <subcellularLocation>
        <location evidence="1">Secreted</location>
    </subcellularLocation>
</comment>
<dbReference type="Gene3D" id="2.60.40.3330">
    <property type="match status" value="1"/>
</dbReference>
<dbReference type="Proteomes" id="UP000025227">
    <property type="component" value="Unplaced"/>
</dbReference>
<dbReference type="GO" id="GO:0005576">
    <property type="term" value="C:extracellular region"/>
    <property type="evidence" value="ECO:0007669"/>
    <property type="project" value="UniProtKB-SubCell"/>
</dbReference>
<proteinExistence type="inferred from homology"/>
<dbReference type="PANTHER" id="PTHR21700">
    <property type="entry name" value="TRANSTHYRETIN-LIKE FAMILY PROTEIN-RELATED"/>
    <property type="match status" value="1"/>
</dbReference>
<name>A0A7I4Z7G7_HAECO</name>
<keyword evidence="3" id="KW-0964">Secreted</keyword>
<protein>
    <submittedName>
        <fullName evidence="7">Transthyretin-like family protein</fullName>
    </submittedName>
</protein>
<evidence type="ECO:0000256" key="1">
    <source>
        <dbReference type="ARBA" id="ARBA00004613"/>
    </source>
</evidence>
<evidence type="ECO:0000313" key="6">
    <source>
        <dbReference type="Proteomes" id="UP000025227"/>
    </source>
</evidence>
<feature type="signal peptide" evidence="5">
    <location>
        <begin position="1"/>
        <end position="31"/>
    </location>
</feature>
<evidence type="ECO:0000256" key="4">
    <source>
        <dbReference type="ARBA" id="ARBA00022729"/>
    </source>
</evidence>
<evidence type="ECO:0000256" key="5">
    <source>
        <dbReference type="SAM" id="SignalP"/>
    </source>
</evidence>
<evidence type="ECO:0000256" key="3">
    <source>
        <dbReference type="ARBA" id="ARBA00022525"/>
    </source>
</evidence>
<organism evidence="6 7">
    <name type="scientific">Haemonchus contortus</name>
    <name type="common">Barber pole worm</name>
    <dbReference type="NCBI Taxonomy" id="6289"/>
    <lineage>
        <taxon>Eukaryota</taxon>
        <taxon>Metazoa</taxon>
        <taxon>Ecdysozoa</taxon>
        <taxon>Nematoda</taxon>
        <taxon>Chromadorea</taxon>
        <taxon>Rhabditida</taxon>
        <taxon>Rhabditina</taxon>
        <taxon>Rhabditomorpha</taxon>
        <taxon>Strongyloidea</taxon>
        <taxon>Trichostrongylidae</taxon>
        <taxon>Haemonchus</taxon>
    </lineage>
</organism>
<evidence type="ECO:0000256" key="2">
    <source>
        <dbReference type="ARBA" id="ARBA00010112"/>
    </source>
</evidence>
<reference evidence="7" key="1">
    <citation type="submission" date="2020-12" db="UniProtKB">
        <authorList>
            <consortium name="WormBaseParasite"/>
        </authorList>
    </citation>
    <scope>IDENTIFICATION</scope>
    <source>
        <strain evidence="7">MHco3</strain>
    </source>
</reference>
<keyword evidence="4 5" id="KW-0732">Signal</keyword>
<sequence>SDELLIKTKDRIMTSLLGMVTILMTFQVVNGEDQTVNAFGCVYCNGEPLKNITVKMYDVDPIVDTLMGQTVTDRDGCFFVNGTASDWRSDIDPVINFYHECPMRMDFGICLLKSRLFLDAPEVVDKDFVNLTDIEVSDLVTTKDCLH</sequence>
<evidence type="ECO:0000313" key="7">
    <source>
        <dbReference type="WBParaSite" id="HCON_00187205-00001"/>
    </source>
</evidence>
<dbReference type="InterPro" id="IPR038479">
    <property type="entry name" value="Transthyretin-like_sf"/>
</dbReference>
<dbReference type="InterPro" id="IPR001534">
    <property type="entry name" value="Transthyretin-like"/>
</dbReference>
<dbReference type="AlphaFoldDB" id="A0A7I4Z7G7"/>
<comment type="similarity">
    <text evidence="2">Belongs to the nematode transthyretin-like family.</text>
</comment>
<dbReference type="WBParaSite" id="HCON_00187205-00001">
    <property type="protein sequence ID" value="HCON_00187205-00001"/>
    <property type="gene ID" value="HCON_00187205"/>
</dbReference>
<accession>A0A7I4Z7G7</accession>
<keyword evidence="6" id="KW-1185">Reference proteome</keyword>
<feature type="chain" id="PRO_5029776302" evidence="5">
    <location>
        <begin position="32"/>
        <end position="147"/>
    </location>
</feature>